<dbReference type="Proteomes" id="UP001165297">
    <property type="component" value="Unassembled WGS sequence"/>
</dbReference>
<name>A0ABS8AMX8_9BACT</name>
<organism evidence="2 3">
    <name type="scientific">Hymenobacter nitidus</name>
    <dbReference type="NCBI Taxonomy" id="2880929"/>
    <lineage>
        <taxon>Bacteria</taxon>
        <taxon>Pseudomonadati</taxon>
        <taxon>Bacteroidota</taxon>
        <taxon>Cytophagia</taxon>
        <taxon>Cytophagales</taxon>
        <taxon>Hymenobacteraceae</taxon>
        <taxon>Hymenobacter</taxon>
    </lineage>
</organism>
<dbReference type="RefSeq" id="WP_226190967.1">
    <property type="nucleotide sequence ID" value="NZ_JAJADQ010000028.1"/>
</dbReference>
<evidence type="ECO:0000313" key="3">
    <source>
        <dbReference type="Proteomes" id="UP001165297"/>
    </source>
</evidence>
<gene>
    <name evidence="2" type="ORF">LGH70_23460</name>
</gene>
<sequence length="96" mass="10958">GFGSFPGKLHFCTPNSNGGGRTPGGEYGTKDFLPGVWKRKRKLLTFAARFERKGVNRKEKSFSPWVWKEGKHGVTFAARFNWKGQAPHRYELLTEK</sequence>
<reference evidence="2" key="1">
    <citation type="submission" date="2021-10" db="EMBL/GenBank/DDBJ databases">
        <authorList>
            <person name="Dean J.D."/>
            <person name="Kim M.K."/>
            <person name="Newey C.N."/>
            <person name="Stoker T.S."/>
            <person name="Thompson D.W."/>
            <person name="Grose J.H."/>
        </authorList>
    </citation>
    <scope>NUCLEOTIDE SEQUENCE</scope>
    <source>
        <strain evidence="2">BT635</strain>
    </source>
</reference>
<feature type="region of interest" description="Disordered" evidence="1">
    <location>
        <begin position="1"/>
        <end position="27"/>
    </location>
</feature>
<proteinExistence type="predicted"/>
<comment type="caution">
    <text evidence="2">The sequence shown here is derived from an EMBL/GenBank/DDBJ whole genome shotgun (WGS) entry which is preliminary data.</text>
</comment>
<evidence type="ECO:0000313" key="2">
    <source>
        <dbReference type="EMBL" id="MCB2380570.1"/>
    </source>
</evidence>
<keyword evidence="3" id="KW-1185">Reference proteome</keyword>
<evidence type="ECO:0000256" key="1">
    <source>
        <dbReference type="SAM" id="MobiDB-lite"/>
    </source>
</evidence>
<feature type="compositionally biased region" description="Gly residues" evidence="1">
    <location>
        <begin position="17"/>
        <end position="27"/>
    </location>
</feature>
<accession>A0ABS8AMX8</accession>
<feature type="non-terminal residue" evidence="2">
    <location>
        <position position="1"/>
    </location>
</feature>
<dbReference type="EMBL" id="JAJADQ010000028">
    <property type="protein sequence ID" value="MCB2380570.1"/>
    <property type="molecule type" value="Genomic_DNA"/>
</dbReference>
<protein>
    <submittedName>
        <fullName evidence="2">Uncharacterized protein</fullName>
    </submittedName>
</protein>